<evidence type="ECO:0008006" key="6">
    <source>
        <dbReference type="Google" id="ProtNLM"/>
    </source>
</evidence>
<feature type="domain" description="WW" evidence="2">
    <location>
        <begin position="192"/>
        <end position="225"/>
    </location>
</feature>
<feature type="domain" description="EH" evidence="3">
    <location>
        <begin position="343"/>
        <end position="415"/>
    </location>
</feature>
<organism evidence="4 5">
    <name type="scientific">Symbiodinium natans</name>
    <dbReference type="NCBI Taxonomy" id="878477"/>
    <lineage>
        <taxon>Eukaryota</taxon>
        <taxon>Sar</taxon>
        <taxon>Alveolata</taxon>
        <taxon>Dinophyceae</taxon>
        <taxon>Suessiales</taxon>
        <taxon>Symbiodiniaceae</taxon>
        <taxon>Symbiodinium</taxon>
    </lineage>
</organism>
<reference evidence="4" key="1">
    <citation type="submission" date="2021-02" db="EMBL/GenBank/DDBJ databases">
        <authorList>
            <person name="Dougan E. K."/>
            <person name="Rhodes N."/>
            <person name="Thang M."/>
            <person name="Chan C."/>
        </authorList>
    </citation>
    <scope>NUCLEOTIDE SEQUENCE</scope>
</reference>
<dbReference type="PROSITE" id="PS50020">
    <property type="entry name" value="WW_DOMAIN_2"/>
    <property type="match status" value="1"/>
</dbReference>
<evidence type="ECO:0000313" key="4">
    <source>
        <dbReference type="EMBL" id="CAE7532966.1"/>
    </source>
</evidence>
<gene>
    <name evidence="4" type="ORF">SNAT2548_LOCUS29861</name>
</gene>
<keyword evidence="5" id="KW-1185">Reference proteome</keyword>
<evidence type="ECO:0000256" key="1">
    <source>
        <dbReference type="SAM" id="MobiDB-lite"/>
    </source>
</evidence>
<dbReference type="EMBL" id="CAJNDS010002580">
    <property type="protein sequence ID" value="CAE7532966.1"/>
    <property type="molecule type" value="Genomic_DNA"/>
</dbReference>
<dbReference type="Gene3D" id="2.20.70.10">
    <property type="match status" value="1"/>
</dbReference>
<dbReference type="OrthoDB" id="425480at2759"/>
<evidence type="ECO:0000259" key="3">
    <source>
        <dbReference type="PROSITE" id="PS50031"/>
    </source>
</evidence>
<dbReference type="InterPro" id="IPR000261">
    <property type="entry name" value="EH_dom"/>
</dbReference>
<sequence>MRPLPAKEGMFEVATLSRCCGQSCGSREPAAQQHITVAVVADFEWDVMSRHDGPVLGFLIDFIVEKPDHILQVAEVVNILLTSDDWAAGLDAEVMQDLVLQLTSEQQAVLGIQNDVLLAQLPPLAVELAQERASKLLQDAGQVRKELDRVRAGLGEGGLRFKSSVQELRFEPSYRSGGHVSAETGEEEGGEDASPSGWRSTTTPDGNRYYYHQRTKEIRRIPPGVGTASASEASSRAKPWVGERVEVFSNSVRSWCPGFVERVGRAEVMIAFQLPHARANDWCKKTLPLGHPELRWVSRPPESPMPDSVGASREAPMEEKRMMCKTSSGFIGTNLPTNWTEDELNLYDALYAELESKSKDQPASEDMDPLAAQQSDFIAQSALPRRALREIWQVANPHLRANLGPEEFRACCRLVGHCQVAANAPSDDKAALGCPATRTAPFDLGGSGTQGCKLDAAVLEVLLQGKIGKMGNAMVSSQGAARILLLTALVVCECVSSTKLVLWRNGEERYRTLIGVVGHEGSCEPSCVEKRDVVVPPNVFYKVKVEVAQVDMHSKDEHVNVKVGGQSVTCSPKVASDYNCSLIECGNINFGRVVNSEVLVEVQAFRTRDTCKCAASPQGDVDCYSELLSGLDAKYGAFVRLTFEPQVSASWVTGDWGLCDQIDCITPTATTNRSVQCRVFDPGDVGDGGERCAEPTPESVRFCQEAPECIPPDACDDCFSMAHLRADRQEAEMNWSAIVVYSATSGSVFVDDTGRPLQLRLLRGQAQVSCSATFSVLPAGSPLSIACISLVSCDTGKYLVRRFTDSFRSFSDLMMSEDDGSFQFRMQATFHLKRVAAAGYVLADPYHGGEQSPPFAVAQGVPTWLASGTDQNSQSCSLDLMLLGTTQEMCRASTTYLTCPDASDGAFGRCCVPGSCPTDAIPPPSSCSTAEGSPGLALVMAGFCEDVRCSPIEGREECERAAAAMGFTGSGGTAASAQLRVSNNLPLFCSWEYATADNGFPVLWLNKIPDRGAEATERIPQICRCGEARPSRIYTWSQGEWSACSRSCGCWVVSQK</sequence>
<dbReference type="InterPro" id="IPR001202">
    <property type="entry name" value="WW_dom"/>
</dbReference>
<comment type="caution">
    <text evidence="4">The sequence shown here is derived from an EMBL/GenBank/DDBJ whole genome shotgun (WGS) entry which is preliminary data.</text>
</comment>
<accession>A0A812THA8</accession>
<proteinExistence type="predicted"/>
<dbReference type="Proteomes" id="UP000604046">
    <property type="component" value="Unassembled WGS sequence"/>
</dbReference>
<feature type="region of interest" description="Disordered" evidence="1">
    <location>
        <begin position="174"/>
        <end position="208"/>
    </location>
</feature>
<protein>
    <recommendedName>
        <fullName evidence="6">WW domain-containing protein</fullName>
    </recommendedName>
</protein>
<dbReference type="Gene3D" id="1.10.238.10">
    <property type="entry name" value="EF-hand"/>
    <property type="match status" value="1"/>
</dbReference>
<dbReference type="PROSITE" id="PS50031">
    <property type="entry name" value="EH"/>
    <property type="match status" value="1"/>
</dbReference>
<dbReference type="CDD" id="cd00201">
    <property type="entry name" value="WW"/>
    <property type="match status" value="1"/>
</dbReference>
<name>A0A812THA8_9DINO</name>
<dbReference type="AlphaFoldDB" id="A0A812THA8"/>
<evidence type="ECO:0000313" key="5">
    <source>
        <dbReference type="Proteomes" id="UP000604046"/>
    </source>
</evidence>
<evidence type="ECO:0000259" key="2">
    <source>
        <dbReference type="PROSITE" id="PS50020"/>
    </source>
</evidence>